<dbReference type="InterPro" id="IPR043502">
    <property type="entry name" value="DNA/RNA_pol_sf"/>
</dbReference>
<keyword evidence="1" id="KW-0227">DNA damage</keyword>
<sequence length="461" mass="52309">MGVYPSMRLTDAKALCHQLEALFHNPASDRALLNQRAAWLKSFSPIVVPRDANTIFLDITGCDHLFGGEQKMLTQIAAFLKAMGHKARLGLGDNIGAAWAVAHYAPNALTILPPNEARQGLAPLPVEALRLHKEHANALYHLGFKKIGQLFELPRAALYRRFPDVEQGEAVLKRLEQALGQQEEPLTHIEGQPDLRFTAAPVEPLIDQSNIEQHFYQLLDQLFAVLDQAQQGVLHLCLDLFYSDGKVKNLAIRLAQPTRSKAHVKRLLDEKINDIDPGFGIDVLILTANKIGDLAPSQLQLDSHKNTKRQDHNVASLLDRLANRLGQGTVYCLSPVESHLPEKSQKKAHPLKGQKWHDWPLASRRPTTLLATPEPIKVALMQSSDMPLHFIWRKLLHQIIYAQGPERILPEWWDDLTGRRLPRDYYEIEDQAGLRFWVYREHPHKMSPQEDLSWWLHGVYA</sequence>
<dbReference type="PANTHER" id="PTHR35369">
    <property type="entry name" value="BLR3025 PROTEIN-RELATED"/>
    <property type="match status" value="1"/>
</dbReference>
<evidence type="ECO:0000313" key="3">
    <source>
        <dbReference type="EMBL" id="AVX02604.1"/>
    </source>
</evidence>
<organism evidence="3 4">
    <name type="scientific">Maritalea myrionectae</name>
    <dbReference type="NCBI Taxonomy" id="454601"/>
    <lineage>
        <taxon>Bacteria</taxon>
        <taxon>Pseudomonadati</taxon>
        <taxon>Pseudomonadota</taxon>
        <taxon>Alphaproteobacteria</taxon>
        <taxon>Hyphomicrobiales</taxon>
        <taxon>Devosiaceae</taxon>
        <taxon>Maritalea</taxon>
    </lineage>
</organism>
<keyword evidence="4" id="KW-1185">Reference proteome</keyword>
<evidence type="ECO:0000259" key="2">
    <source>
        <dbReference type="Pfam" id="PF00817"/>
    </source>
</evidence>
<dbReference type="InterPro" id="IPR001126">
    <property type="entry name" value="UmuC"/>
</dbReference>
<proteinExistence type="predicted"/>
<protein>
    <submittedName>
        <fullName evidence="3">Protein ImuB</fullName>
    </submittedName>
</protein>
<name>A0A2R4M9K5_9HYPH</name>
<feature type="domain" description="UmuC" evidence="2">
    <location>
        <begin position="1"/>
        <end position="100"/>
    </location>
</feature>
<gene>
    <name evidence="3" type="ORF">MXMO3_00056</name>
</gene>
<dbReference type="CDD" id="cd03468">
    <property type="entry name" value="PolY_like"/>
    <property type="match status" value="1"/>
</dbReference>
<accession>A0A2R4M9K5</accession>
<dbReference type="Proteomes" id="UP000258927">
    <property type="component" value="Chromosome"/>
</dbReference>
<evidence type="ECO:0000256" key="1">
    <source>
        <dbReference type="ARBA" id="ARBA00022763"/>
    </source>
</evidence>
<dbReference type="PANTHER" id="PTHR35369:SF2">
    <property type="entry name" value="BLR3025 PROTEIN"/>
    <property type="match status" value="1"/>
</dbReference>
<dbReference type="EMBL" id="CP021330">
    <property type="protein sequence ID" value="AVX02604.1"/>
    <property type="molecule type" value="Genomic_DNA"/>
</dbReference>
<reference evidence="3 4" key="1">
    <citation type="submission" date="2017-05" db="EMBL/GenBank/DDBJ databases">
        <title>Genome Analysis of Maritalea myrionectae HL2708#5.</title>
        <authorList>
            <consortium name="Cotde Inc.-PKNU"/>
            <person name="Jang D."/>
            <person name="Oh H.-M."/>
        </authorList>
    </citation>
    <scope>NUCLEOTIDE SEQUENCE [LARGE SCALE GENOMIC DNA]</scope>
    <source>
        <strain evidence="3 4">HL2708#5</strain>
    </source>
</reference>
<evidence type="ECO:0000313" key="4">
    <source>
        <dbReference type="Proteomes" id="UP000258927"/>
    </source>
</evidence>
<dbReference type="SUPFAM" id="SSF56672">
    <property type="entry name" value="DNA/RNA polymerases"/>
    <property type="match status" value="1"/>
</dbReference>
<dbReference type="AlphaFoldDB" id="A0A2R4M9K5"/>
<dbReference type="STRING" id="1122213.GCA_000423365_02773"/>
<dbReference type="InterPro" id="IPR050356">
    <property type="entry name" value="SulA_CellDiv_inhibitor"/>
</dbReference>
<dbReference type="Pfam" id="PF00817">
    <property type="entry name" value="IMS"/>
    <property type="match status" value="1"/>
</dbReference>
<dbReference type="KEGG" id="mmyr:MXMO3_00056"/>
<dbReference type="GO" id="GO:0006281">
    <property type="term" value="P:DNA repair"/>
    <property type="evidence" value="ECO:0007669"/>
    <property type="project" value="InterPro"/>
</dbReference>